<comment type="caution">
    <text evidence="7">The sequence shown here is derived from an EMBL/GenBank/DDBJ whole genome shotgun (WGS) entry which is preliminary data.</text>
</comment>
<dbReference type="PROSITE" id="PS50166">
    <property type="entry name" value="IMPORTIN_B_NT"/>
    <property type="match status" value="1"/>
</dbReference>
<dbReference type="Pfam" id="PF25018">
    <property type="entry name" value="HEAT_IPO9_c"/>
    <property type="match status" value="1"/>
</dbReference>
<dbReference type="EMBL" id="JAVRRG010000078">
    <property type="protein sequence ID" value="KAK5089397.1"/>
    <property type="molecule type" value="Genomic_DNA"/>
</dbReference>
<dbReference type="SMART" id="SM00913">
    <property type="entry name" value="IBN_N"/>
    <property type="match status" value="1"/>
</dbReference>
<gene>
    <name evidence="7" type="ORF">LTR24_006213</name>
</gene>
<dbReference type="InterPro" id="IPR011989">
    <property type="entry name" value="ARM-like"/>
</dbReference>
<name>A0ABR0K6X8_9EURO</name>
<protein>
    <recommendedName>
        <fullName evidence="6">Importin N-terminal domain-containing protein</fullName>
    </recommendedName>
</protein>
<dbReference type="SUPFAM" id="SSF48371">
    <property type="entry name" value="ARM repeat"/>
    <property type="match status" value="1"/>
</dbReference>
<keyword evidence="3" id="KW-0653">Protein transport</keyword>
<keyword evidence="4" id="KW-0539">Nucleus</keyword>
<evidence type="ECO:0000313" key="8">
    <source>
        <dbReference type="Proteomes" id="UP001345013"/>
    </source>
</evidence>
<dbReference type="Proteomes" id="UP001345013">
    <property type="component" value="Unassembled WGS sequence"/>
</dbReference>
<feature type="compositionally biased region" description="Acidic residues" evidence="5">
    <location>
        <begin position="970"/>
        <end position="979"/>
    </location>
</feature>
<comment type="subcellular location">
    <subcellularLocation>
        <location evidence="1">Nucleus</location>
    </subcellularLocation>
</comment>
<dbReference type="PANTHER" id="PTHR10997">
    <property type="entry name" value="IMPORTIN-7, 8, 11"/>
    <property type="match status" value="1"/>
</dbReference>
<dbReference type="InterPro" id="IPR016024">
    <property type="entry name" value="ARM-type_fold"/>
</dbReference>
<evidence type="ECO:0000256" key="4">
    <source>
        <dbReference type="ARBA" id="ARBA00023242"/>
    </source>
</evidence>
<evidence type="ECO:0000256" key="2">
    <source>
        <dbReference type="ARBA" id="ARBA00022448"/>
    </source>
</evidence>
<reference evidence="7 8" key="1">
    <citation type="submission" date="2023-08" db="EMBL/GenBank/DDBJ databases">
        <title>Black Yeasts Isolated from many extreme environments.</title>
        <authorList>
            <person name="Coleine C."/>
            <person name="Stajich J.E."/>
            <person name="Selbmann L."/>
        </authorList>
    </citation>
    <scope>NUCLEOTIDE SEQUENCE [LARGE SCALE GENOMIC DNA]</scope>
    <source>
        <strain evidence="7 8">CCFEE 5885</strain>
    </source>
</reference>
<dbReference type="Pfam" id="PF03810">
    <property type="entry name" value="IBN_N"/>
    <property type="match status" value="1"/>
</dbReference>
<sequence>MEQSVLQLLQSTTVPDTNTIRRAEQSLADLHRQRNYPFALLNITTHSEIDPGSRKAALIALRKYIDSTWSPTFEGATPQQVSLSEDSRKQIRGQMLAICTSPDSSNDINQNLAASVVSKIASADFPDQWPELFPQLVSVLNTSQSDAAIQGSLRVLYELVDSGLSDEQFFQVARELVSSLQHVTINGNQNPTVQAMALRVLGGCFDNLEQVLATEHAPAVKAFLNESMHTWMSFFISTLKLPLPEVNGGDFGNANSVVHKWRGLVALKIQVIQVLVKVKKVHTASMTPHVFELFQVIWEDISNLSPAFTQLFIERDGEGKLVDADGLSYTLDALIIEAIDFLSSVLKAKAVRTELNKQTQQSASEQHATAWLQELLRVMVLYSRIPREEEEMWQIDANIYLSETTSQTANYTPRTACAELVTQTLMEWLNKTTVHALVQFYVSSLTAQSTTWKEREAYLYLLNQSMKELRSLDVSLEPETTNLIQQQTSAYLGDANDFLKGGAHITLSSSFTVAPEGFSKAAVGPLDSAIAAFVDPDSAVVNACGLIAITQYLEVLPSSVTISRQSSIIAAIGNYLSLHDLQDELEDSDDIKSALIIMLRDAMLLDTTKILDTSAMDLFFNLASDGASNFMVSDLLGETFELLVQAFSDRGPDAYIKLCEKVIPSLSGAFHVGSIKEESKLTDLAAELVSKLAEFGSDPLPEGFVSVLMPPLQTILMHSTDGSVLRPATTAVSHMLNKGTSQYLAWHHDGKSSVELTLTIIDRLISSPEIDESAADEVGSLASSVIDKCGPEVLGSYLSALLRAVAVRLATAERIPFIQSLLMVFASLAIKAPSDVVDFLQDIHINSTSGLSVVMTKWLENSVHFAGFDEIRLNCIALSKIYSLHDSRVATITVKGDLVVVETGRIKTRSQARLNPDTYTQIPATLKILKLLIDELKNAATSQFTDFASARAAAEALEDSDADSLASNDGDADGDDWEDLANTGDGSVDLGSAKVRNELMGLVGEGFGSSNNVDRIRDDESVEYLVNWFKEEGGKQGFSGMFAQLKPEEQKVLQDLVK</sequence>
<proteinExistence type="predicted"/>
<feature type="region of interest" description="Disordered" evidence="5">
    <location>
        <begin position="959"/>
        <end position="985"/>
    </location>
</feature>
<dbReference type="PANTHER" id="PTHR10997:SF9">
    <property type="entry name" value="IMPORTIN-9"/>
    <property type="match status" value="1"/>
</dbReference>
<evidence type="ECO:0000313" key="7">
    <source>
        <dbReference type="EMBL" id="KAK5089397.1"/>
    </source>
</evidence>
<evidence type="ECO:0000259" key="6">
    <source>
        <dbReference type="PROSITE" id="PS50166"/>
    </source>
</evidence>
<keyword evidence="2" id="KW-0813">Transport</keyword>
<evidence type="ECO:0000256" key="5">
    <source>
        <dbReference type="SAM" id="MobiDB-lite"/>
    </source>
</evidence>
<dbReference type="InterPro" id="IPR001494">
    <property type="entry name" value="Importin-beta_N"/>
</dbReference>
<evidence type="ECO:0000256" key="1">
    <source>
        <dbReference type="ARBA" id="ARBA00004123"/>
    </source>
</evidence>
<accession>A0ABR0K6X8</accession>
<feature type="domain" description="Importin N-terminal" evidence="6">
    <location>
        <begin position="23"/>
        <end position="101"/>
    </location>
</feature>
<dbReference type="Gene3D" id="1.25.10.10">
    <property type="entry name" value="Leucine-rich Repeat Variant"/>
    <property type="match status" value="1"/>
</dbReference>
<keyword evidence="8" id="KW-1185">Reference proteome</keyword>
<organism evidence="7 8">
    <name type="scientific">Lithohypha guttulata</name>
    <dbReference type="NCBI Taxonomy" id="1690604"/>
    <lineage>
        <taxon>Eukaryota</taxon>
        <taxon>Fungi</taxon>
        <taxon>Dikarya</taxon>
        <taxon>Ascomycota</taxon>
        <taxon>Pezizomycotina</taxon>
        <taxon>Eurotiomycetes</taxon>
        <taxon>Chaetothyriomycetidae</taxon>
        <taxon>Chaetothyriales</taxon>
        <taxon>Trichomeriaceae</taxon>
        <taxon>Lithohypha</taxon>
    </lineage>
</organism>
<dbReference type="InterPro" id="IPR056840">
    <property type="entry name" value="HEAT_IPO9_central"/>
</dbReference>
<evidence type="ECO:0000256" key="3">
    <source>
        <dbReference type="ARBA" id="ARBA00022927"/>
    </source>
</evidence>